<comment type="similarity">
    <text evidence="1">Belongs to the BlaI transcriptional regulatory family.</text>
</comment>
<dbReference type="RefSeq" id="WP_179517797.1">
    <property type="nucleotide sequence ID" value="NZ_JACCAC010000001.1"/>
</dbReference>
<dbReference type="InterPro" id="IPR036390">
    <property type="entry name" value="WH_DNA-bd_sf"/>
</dbReference>
<keyword evidence="3" id="KW-0238">DNA-binding</keyword>
<accession>A0A7Y9UV49</accession>
<evidence type="ECO:0000313" key="5">
    <source>
        <dbReference type="EMBL" id="NYG55335.1"/>
    </source>
</evidence>
<sequence length="128" mass="14804">MHQRVNKLGPLEAVVMEHLWARNRPTAVRDVLDELAHDRGLAYTTVMTVMDNLHRKGLLQRKRVGRAYHYYPAQSRDEHTAVLMGEVLADTADRANALLHFVEQMPTEELDRLRAALDRRDLGRSQHE</sequence>
<evidence type="ECO:0000256" key="1">
    <source>
        <dbReference type="ARBA" id="ARBA00011046"/>
    </source>
</evidence>
<dbReference type="PIRSF" id="PIRSF019455">
    <property type="entry name" value="CopR_AtkY"/>
    <property type="match status" value="1"/>
</dbReference>
<dbReference type="GO" id="GO:0003677">
    <property type="term" value="F:DNA binding"/>
    <property type="evidence" value="ECO:0007669"/>
    <property type="project" value="UniProtKB-KW"/>
</dbReference>
<dbReference type="GO" id="GO:0045892">
    <property type="term" value="P:negative regulation of DNA-templated transcription"/>
    <property type="evidence" value="ECO:0007669"/>
    <property type="project" value="InterPro"/>
</dbReference>
<evidence type="ECO:0000256" key="4">
    <source>
        <dbReference type="ARBA" id="ARBA00023163"/>
    </source>
</evidence>
<organism evidence="5 6">
    <name type="scientific">Nocardioides perillae</name>
    <dbReference type="NCBI Taxonomy" id="1119534"/>
    <lineage>
        <taxon>Bacteria</taxon>
        <taxon>Bacillati</taxon>
        <taxon>Actinomycetota</taxon>
        <taxon>Actinomycetes</taxon>
        <taxon>Propionibacteriales</taxon>
        <taxon>Nocardioidaceae</taxon>
        <taxon>Nocardioides</taxon>
    </lineage>
</organism>
<keyword evidence="6" id="KW-1185">Reference proteome</keyword>
<dbReference type="AlphaFoldDB" id="A0A7Y9UV49"/>
<name>A0A7Y9UV49_9ACTN</name>
<gene>
    <name evidence="5" type="ORF">BJ989_001639</name>
</gene>
<dbReference type="EMBL" id="JACCAC010000001">
    <property type="protein sequence ID" value="NYG55335.1"/>
    <property type="molecule type" value="Genomic_DNA"/>
</dbReference>
<dbReference type="Gene3D" id="1.10.10.10">
    <property type="entry name" value="Winged helix-like DNA-binding domain superfamily/Winged helix DNA-binding domain"/>
    <property type="match status" value="1"/>
</dbReference>
<evidence type="ECO:0000256" key="2">
    <source>
        <dbReference type="ARBA" id="ARBA00023015"/>
    </source>
</evidence>
<proteinExistence type="inferred from homology"/>
<dbReference type="InterPro" id="IPR005650">
    <property type="entry name" value="BlaI_family"/>
</dbReference>
<evidence type="ECO:0000256" key="3">
    <source>
        <dbReference type="ARBA" id="ARBA00023125"/>
    </source>
</evidence>
<keyword evidence="2" id="KW-0805">Transcription regulation</keyword>
<dbReference type="InterPro" id="IPR036388">
    <property type="entry name" value="WH-like_DNA-bd_sf"/>
</dbReference>
<dbReference type="Pfam" id="PF03965">
    <property type="entry name" value="Penicillinase_R"/>
    <property type="match status" value="1"/>
</dbReference>
<dbReference type="SUPFAM" id="SSF46785">
    <property type="entry name" value="Winged helix' DNA-binding domain"/>
    <property type="match status" value="1"/>
</dbReference>
<evidence type="ECO:0000313" key="6">
    <source>
        <dbReference type="Proteomes" id="UP000544110"/>
    </source>
</evidence>
<comment type="caution">
    <text evidence="5">The sequence shown here is derived from an EMBL/GenBank/DDBJ whole genome shotgun (WGS) entry which is preliminary data.</text>
</comment>
<dbReference type="Gene3D" id="6.10.140.850">
    <property type="match status" value="1"/>
</dbReference>
<protein>
    <submittedName>
        <fullName evidence="5">Putative transcriptional regulator</fullName>
    </submittedName>
</protein>
<reference evidence="5 6" key="1">
    <citation type="submission" date="2020-07" db="EMBL/GenBank/DDBJ databases">
        <title>Sequencing the genomes of 1000 actinobacteria strains.</title>
        <authorList>
            <person name="Klenk H.-P."/>
        </authorList>
    </citation>
    <scope>NUCLEOTIDE SEQUENCE [LARGE SCALE GENOMIC DNA]</scope>
    <source>
        <strain evidence="5 6">DSM 24552</strain>
    </source>
</reference>
<keyword evidence="4" id="KW-0804">Transcription</keyword>
<dbReference type="Proteomes" id="UP000544110">
    <property type="component" value="Unassembled WGS sequence"/>
</dbReference>